<dbReference type="InterPro" id="IPR049874">
    <property type="entry name" value="ROK_cs"/>
</dbReference>
<dbReference type="InterPro" id="IPR036388">
    <property type="entry name" value="WH-like_DNA-bd_sf"/>
</dbReference>
<protein>
    <submittedName>
        <fullName evidence="2">ROK family protein</fullName>
    </submittedName>
</protein>
<gene>
    <name evidence="2" type="ORF">Theth_1699</name>
</gene>
<dbReference type="Pfam" id="PF13412">
    <property type="entry name" value="HTH_24"/>
    <property type="match status" value="1"/>
</dbReference>
<dbReference type="eggNOG" id="COG1940">
    <property type="taxonomic scope" value="Bacteria"/>
</dbReference>
<dbReference type="PROSITE" id="PS01125">
    <property type="entry name" value="ROK"/>
    <property type="match status" value="1"/>
</dbReference>
<accession>F7YVS5</accession>
<dbReference type="Gene3D" id="3.30.420.40">
    <property type="match status" value="2"/>
</dbReference>
<dbReference type="SUPFAM" id="SSF53067">
    <property type="entry name" value="Actin-like ATPase domain"/>
    <property type="match status" value="1"/>
</dbReference>
<dbReference type="InterPro" id="IPR036390">
    <property type="entry name" value="WH_DNA-bd_sf"/>
</dbReference>
<dbReference type="PATRIC" id="fig|688269.3.peg.1749"/>
<dbReference type="eggNOG" id="COG2345">
    <property type="taxonomic scope" value="Bacteria"/>
</dbReference>
<dbReference type="EMBL" id="CP002351">
    <property type="protein sequence ID" value="AEH51745.1"/>
    <property type="molecule type" value="Genomic_DNA"/>
</dbReference>
<dbReference type="InterPro" id="IPR000600">
    <property type="entry name" value="ROK"/>
</dbReference>
<evidence type="ECO:0000313" key="3">
    <source>
        <dbReference type="Proteomes" id="UP000006804"/>
    </source>
</evidence>
<comment type="similarity">
    <text evidence="1">Belongs to the ROK (NagC/XylR) family.</text>
</comment>
<name>F7YVS5_9THEM</name>
<dbReference type="STRING" id="688269.Theth_1699"/>
<evidence type="ECO:0000256" key="1">
    <source>
        <dbReference type="ARBA" id="ARBA00006479"/>
    </source>
</evidence>
<evidence type="ECO:0000313" key="2">
    <source>
        <dbReference type="EMBL" id="AEH51745.1"/>
    </source>
</evidence>
<dbReference type="PANTHER" id="PTHR18964:SF110">
    <property type="entry name" value="TRANSCRIPTIONAL REGULATOR, XYLR-RELATED"/>
    <property type="match status" value="1"/>
</dbReference>
<dbReference type="Gene3D" id="1.10.10.10">
    <property type="entry name" value="Winged helix-like DNA-binding domain superfamily/Winged helix DNA-binding domain"/>
    <property type="match status" value="1"/>
</dbReference>
<dbReference type="Pfam" id="PF00480">
    <property type="entry name" value="ROK"/>
    <property type="match status" value="1"/>
</dbReference>
<proteinExistence type="inferred from homology"/>
<dbReference type="KEGG" id="tta:Theth_1699"/>
<organism evidence="2 3">
    <name type="scientific">Pseudothermotoga thermarum DSM 5069</name>
    <dbReference type="NCBI Taxonomy" id="688269"/>
    <lineage>
        <taxon>Bacteria</taxon>
        <taxon>Thermotogati</taxon>
        <taxon>Thermotogota</taxon>
        <taxon>Thermotogae</taxon>
        <taxon>Thermotogales</taxon>
        <taxon>Thermotogaceae</taxon>
        <taxon>Pseudothermotoga</taxon>
    </lineage>
</organism>
<keyword evidence="3" id="KW-1185">Reference proteome</keyword>
<dbReference type="RefSeq" id="WP_013932953.1">
    <property type="nucleotide sequence ID" value="NC_015707.1"/>
</dbReference>
<dbReference type="Proteomes" id="UP000006804">
    <property type="component" value="Chromosome"/>
</dbReference>
<reference evidence="2 3" key="1">
    <citation type="submission" date="2010-11" db="EMBL/GenBank/DDBJ databases">
        <title>The complete genome of Thermotoga thermarum DSM 5069.</title>
        <authorList>
            <consortium name="US DOE Joint Genome Institute (JGI-PGF)"/>
            <person name="Lucas S."/>
            <person name="Copeland A."/>
            <person name="Lapidus A."/>
            <person name="Bruce D."/>
            <person name="Goodwin L."/>
            <person name="Pitluck S."/>
            <person name="Kyrpides N."/>
            <person name="Mavromatis K."/>
            <person name="Ivanova N."/>
            <person name="Zeytun A."/>
            <person name="Brettin T."/>
            <person name="Detter J.C."/>
            <person name="Tapia R."/>
            <person name="Han C."/>
            <person name="Land M."/>
            <person name="Hauser L."/>
            <person name="Markowitz V."/>
            <person name="Cheng J.-F."/>
            <person name="Hugenholtz P."/>
            <person name="Woyke T."/>
            <person name="Wu D."/>
            <person name="Spring S."/>
            <person name="Schroeder M."/>
            <person name="Brambilla E."/>
            <person name="Klenk H.-P."/>
            <person name="Eisen J.A."/>
        </authorList>
    </citation>
    <scope>NUCLEOTIDE SEQUENCE [LARGE SCALE GENOMIC DNA]</scope>
    <source>
        <strain evidence="2 3">DSM 5069</strain>
    </source>
</reference>
<dbReference type="SUPFAM" id="SSF46785">
    <property type="entry name" value="Winged helix' DNA-binding domain"/>
    <property type="match status" value="1"/>
</dbReference>
<dbReference type="AlphaFoldDB" id="F7YVS5"/>
<dbReference type="PANTHER" id="PTHR18964">
    <property type="entry name" value="ROK (REPRESSOR, ORF, KINASE) FAMILY"/>
    <property type="match status" value="1"/>
</dbReference>
<dbReference type="InterPro" id="IPR043129">
    <property type="entry name" value="ATPase_NBD"/>
</dbReference>
<sequence>MYLKKLNPKSMKSENKRMILRYLIENGSQSRMDIVRKTKLAQSAVWRITEELIEEGLLEISTRRKRATIVAPTKSFMTAVVFNVEVSETTVAMGFLNGSWKVVKRFSTPKVFEEFKEEVRSSLQEAIKIQQVVDGKLPKLVFSLPGMVNNEKAFLIHAPNIGWKHIDFRKEFEDLGMEILADNDSNLSLLAELFFSQDVKKSKTSFFLYLSEGVGGAISLNRNIARGENFAAGEIGHVIIDLNGSREVEEFLSISKLIERVEKLVQLKGKTPKEKFHHLLHLWLLGDHGVKKVVEEYLRHLAVVLRNIIYFLNPGVIILGGLVNNLWETFGFFVKTELQKITDEEIAKVIIRDTVFKEVSPSLVGGNVLAIESFLKSVN</sequence>
<dbReference type="HOGENOM" id="CLU_036604_13_1_0"/>